<evidence type="ECO:0000256" key="6">
    <source>
        <dbReference type="SAM" id="Phobius"/>
    </source>
</evidence>
<comment type="subcellular location">
    <subcellularLocation>
        <location evidence="1">Cell membrane</location>
        <topology evidence="1">Multi-pass membrane protein</topology>
    </subcellularLocation>
</comment>
<feature type="transmembrane region" description="Helical" evidence="6">
    <location>
        <begin position="272"/>
        <end position="290"/>
    </location>
</feature>
<evidence type="ECO:0000256" key="3">
    <source>
        <dbReference type="ARBA" id="ARBA00022692"/>
    </source>
</evidence>
<feature type="transmembrane region" description="Helical" evidence="6">
    <location>
        <begin position="151"/>
        <end position="171"/>
    </location>
</feature>
<organism evidence="8">
    <name type="scientific">freshwater metagenome</name>
    <dbReference type="NCBI Taxonomy" id="449393"/>
    <lineage>
        <taxon>unclassified sequences</taxon>
        <taxon>metagenomes</taxon>
        <taxon>ecological metagenomes</taxon>
    </lineage>
</organism>
<feature type="transmembrane region" description="Helical" evidence="6">
    <location>
        <begin position="32"/>
        <end position="59"/>
    </location>
</feature>
<evidence type="ECO:0000256" key="4">
    <source>
        <dbReference type="ARBA" id="ARBA00022989"/>
    </source>
</evidence>
<evidence type="ECO:0000256" key="2">
    <source>
        <dbReference type="ARBA" id="ARBA00022475"/>
    </source>
</evidence>
<feature type="transmembrane region" description="Helical" evidence="6">
    <location>
        <begin position="96"/>
        <end position="116"/>
    </location>
</feature>
<sequence length="350" mass="37788">MTVVSRLKELVGTTTTVQRSALHWKRPLRGAVVAGTLCAITIAIGQPAMAIPLVVGAFFTGLADVAEPIGVHWRSMSWTALWLTVGTFAGGFSSRFGYMELLAVAVFAFCCGIAGVVGQRGSLNGMLALVMFAIFAGAPESPINNWENAGLVALGGLVQVCAFVVPVVLFAPSSLRSARSQVVPFMVRLRVGFDLHHVFFRHAVRLSAAMFVATYLSILLEWPHSYWIPMTVAWVSKPDRDGTDYRVVHRFIGTMVGLLVCTAVIEVLGMKSYGYSVFIAAGVFTCLVFVRSNYSISVVGVTMVVVGVFSLNGEPLAETLEYRTLGTAFGCLISAIAIMLWMERSKEQAT</sequence>
<dbReference type="PANTHER" id="PTHR30509:SF9">
    <property type="entry name" value="MULTIDRUG RESISTANCE PROTEIN MDTO"/>
    <property type="match status" value="1"/>
</dbReference>
<proteinExistence type="predicted"/>
<dbReference type="Pfam" id="PF13515">
    <property type="entry name" value="FUSC_2"/>
    <property type="match status" value="1"/>
</dbReference>
<reference evidence="8" key="1">
    <citation type="submission" date="2020-05" db="EMBL/GenBank/DDBJ databases">
        <authorList>
            <person name="Chiriac C."/>
            <person name="Salcher M."/>
            <person name="Ghai R."/>
            <person name="Kavagutti S V."/>
        </authorList>
    </citation>
    <scope>NUCLEOTIDE SEQUENCE</scope>
</reference>
<accession>A0A6J7GYL6</accession>
<dbReference type="InterPro" id="IPR049453">
    <property type="entry name" value="Memb_transporter_dom"/>
</dbReference>
<feature type="transmembrane region" description="Helical" evidence="6">
    <location>
        <begin position="325"/>
        <end position="342"/>
    </location>
</feature>
<keyword evidence="3 6" id="KW-0812">Transmembrane</keyword>
<evidence type="ECO:0000313" key="8">
    <source>
        <dbReference type="EMBL" id="CAB4912832.1"/>
    </source>
</evidence>
<protein>
    <submittedName>
        <fullName evidence="8">Unannotated protein</fullName>
    </submittedName>
</protein>
<keyword evidence="5 6" id="KW-0472">Membrane</keyword>
<feature type="transmembrane region" description="Helical" evidence="6">
    <location>
        <begin position="296"/>
        <end position="313"/>
    </location>
</feature>
<feature type="transmembrane region" description="Helical" evidence="6">
    <location>
        <begin position="247"/>
        <end position="265"/>
    </location>
</feature>
<evidence type="ECO:0000256" key="5">
    <source>
        <dbReference type="ARBA" id="ARBA00023136"/>
    </source>
</evidence>
<feature type="transmembrane region" description="Helical" evidence="6">
    <location>
        <begin position="123"/>
        <end position="139"/>
    </location>
</feature>
<keyword evidence="2" id="KW-1003">Cell membrane</keyword>
<evidence type="ECO:0000259" key="7">
    <source>
        <dbReference type="Pfam" id="PF13515"/>
    </source>
</evidence>
<dbReference type="PANTHER" id="PTHR30509">
    <property type="entry name" value="P-HYDROXYBENZOIC ACID EFFLUX PUMP SUBUNIT-RELATED"/>
    <property type="match status" value="1"/>
</dbReference>
<dbReference type="GO" id="GO:0005886">
    <property type="term" value="C:plasma membrane"/>
    <property type="evidence" value="ECO:0007669"/>
    <property type="project" value="UniProtKB-SubCell"/>
</dbReference>
<name>A0A6J7GYL6_9ZZZZ</name>
<feature type="domain" description="Integral membrane bound transporter" evidence="7">
    <location>
        <begin position="213"/>
        <end position="336"/>
    </location>
</feature>
<keyword evidence="4 6" id="KW-1133">Transmembrane helix</keyword>
<dbReference type="AlphaFoldDB" id="A0A6J7GYL6"/>
<evidence type="ECO:0000256" key="1">
    <source>
        <dbReference type="ARBA" id="ARBA00004651"/>
    </source>
</evidence>
<dbReference type="EMBL" id="CAFBMO010000058">
    <property type="protein sequence ID" value="CAB4912832.1"/>
    <property type="molecule type" value="Genomic_DNA"/>
</dbReference>
<gene>
    <name evidence="8" type="ORF">UFOPK3576_01241</name>
</gene>